<dbReference type="RefSeq" id="WP_167216947.1">
    <property type="nucleotide sequence ID" value="NZ_JAASRO010000001.1"/>
</dbReference>
<dbReference type="Proteomes" id="UP000555407">
    <property type="component" value="Unassembled WGS sequence"/>
</dbReference>
<dbReference type="AlphaFoldDB" id="A0A7X5VIV4"/>
<dbReference type="EMBL" id="JAASRO010000001">
    <property type="protein sequence ID" value="NIK62038.1"/>
    <property type="molecule type" value="Genomic_DNA"/>
</dbReference>
<proteinExistence type="predicted"/>
<name>A0A7X5VIV4_9ACTN</name>
<organism evidence="1 2">
    <name type="scientific">Kribbella shirazensis</name>
    <dbReference type="NCBI Taxonomy" id="1105143"/>
    <lineage>
        <taxon>Bacteria</taxon>
        <taxon>Bacillati</taxon>
        <taxon>Actinomycetota</taxon>
        <taxon>Actinomycetes</taxon>
        <taxon>Propionibacteriales</taxon>
        <taxon>Kribbellaceae</taxon>
        <taxon>Kribbella</taxon>
    </lineage>
</organism>
<gene>
    <name evidence="1" type="ORF">BJY22_007755</name>
</gene>
<accession>A0A7X5VIV4</accession>
<reference evidence="1 2" key="1">
    <citation type="submission" date="2020-03" db="EMBL/GenBank/DDBJ databases">
        <title>Sequencing the genomes of 1000 actinobacteria strains.</title>
        <authorList>
            <person name="Klenk H.-P."/>
        </authorList>
    </citation>
    <scope>NUCLEOTIDE SEQUENCE [LARGE SCALE GENOMIC DNA]</scope>
    <source>
        <strain evidence="1 2">DSM 45490</strain>
    </source>
</reference>
<evidence type="ECO:0000313" key="2">
    <source>
        <dbReference type="Proteomes" id="UP000555407"/>
    </source>
</evidence>
<sequence length="75" mass="8097">MRTADGRLVAADLFSADGPRLYAAVVDEPELVVARIPEAERRFMTEIPLTNTGPWPADVREAMRTALAAADSAGR</sequence>
<comment type="caution">
    <text evidence="1">The sequence shown here is derived from an EMBL/GenBank/DDBJ whole genome shotgun (WGS) entry which is preliminary data.</text>
</comment>
<protein>
    <submittedName>
        <fullName evidence="1">Uncharacterized protein</fullName>
    </submittedName>
</protein>
<evidence type="ECO:0000313" key="1">
    <source>
        <dbReference type="EMBL" id="NIK62038.1"/>
    </source>
</evidence>
<keyword evidence="2" id="KW-1185">Reference proteome</keyword>